<dbReference type="GO" id="GO:0051607">
    <property type="term" value="P:defense response to virus"/>
    <property type="evidence" value="ECO:0007669"/>
    <property type="project" value="UniProtKB-KW"/>
</dbReference>
<evidence type="ECO:0000259" key="10">
    <source>
        <dbReference type="PROSITE" id="PS50878"/>
    </source>
</evidence>
<reference evidence="11" key="2">
    <citation type="submission" date="2020-10" db="EMBL/GenBank/DDBJ databases">
        <authorList>
            <consortium name="NCBI Pathogen Detection Project"/>
        </authorList>
    </citation>
    <scope>NUCLEOTIDE SEQUENCE</scope>
    <source>
        <strain evidence="11">Morganella morganii ARLG-3209</strain>
    </source>
</reference>
<dbReference type="GO" id="GO:0003723">
    <property type="term" value="F:RNA binding"/>
    <property type="evidence" value="ECO:0007669"/>
    <property type="project" value="InterPro"/>
</dbReference>
<dbReference type="Pfam" id="PF00078">
    <property type="entry name" value="RVT_1"/>
    <property type="match status" value="1"/>
</dbReference>
<keyword evidence="2" id="KW-0808">Transferase</keyword>
<dbReference type="NCBIfam" id="NF038237">
    <property type="entry name" value="retron_Ec67_fus"/>
    <property type="match status" value="1"/>
</dbReference>
<evidence type="ECO:0000256" key="5">
    <source>
        <dbReference type="ARBA" id="ARBA00022842"/>
    </source>
</evidence>
<dbReference type="Proteomes" id="UP000865968">
    <property type="component" value="Unassembled WGS sequence"/>
</dbReference>
<keyword evidence="3" id="KW-0548">Nucleotidyltransferase</keyword>
<dbReference type="PANTHER" id="PTHR34047">
    <property type="entry name" value="NUCLEAR INTRON MATURASE 1, MITOCHONDRIAL-RELATED"/>
    <property type="match status" value="1"/>
</dbReference>
<evidence type="ECO:0000256" key="1">
    <source>
        <dbReference type="ARBA" id="ARBA00012493"/>
    </source>
</evidence>
<keyword evidence="7" id="KW-0051">Antiviral defense</keyword>
<evidence type="ECO:0000256" key="4">
    <source>
        <dbReference type="ARBA" id="ARBA00022723"/>
    </source>
</evidence>
<evidence type="ECO:0000256" key="9">
    <source>
        <dbReference type="ARBA" id="ARBA00048173"/>
    </source>
</evidence>
<feature type="domain" description="Reverse transcriptase" evidence="10">
    <location>
        <begin position="1"/>
        <end position="261"/>
    </location>
</feature>
<reference evidence="11" key="1">
    <citation type="journal article" date="2018" name="Genome Biol.">
        <title>SKESA: strategic k-mer extension for scrupulous assemblies.</title>
        <authorList>
            <person name="Souvorov A."/>
            <person name="Agarwala R."/>
            <person name="Lipman D.J."/>
        </authorList>
    </citation>
    <scope>NUCLEOTIDE SEQUENCE</scope>
    <source>
        <strain evidence="11">Morganella morganii ARLG-3209</strain>
    </source>
</reference>
<dbReference type="InterPro" id="IPR043502">
    <property type="entry name" value="DNA/RNA_pol_sf"/>
</dbReference>
<evidence type="ECO:0000256" key="3">
    <source>
        <dbReference type="ARBA" id="ARBA00022695"/>
    </source>
</evidence>
<evidence type="ECO:0000256" key="8">
    <source>
        <dbReference type="ARBA" id="ARBA00034120"/>
    </source>
</evidence>
<keyword evidence="5" id="KW-0460">Magnesium</keyword>
<dbReference type="EC" id="2.7.7.49" evidence="1"/>
<dbReference type="InterPro" id="IPR000477">
    <property type="entry name" value="RT_dom"/>
</dbReference>
<dbReference type="InterPro" id="IPR000123">
    <property type="entry name" value="Reverse_transcriptase_msDNA"/>
</dbReference>
<sequence>MTTRLEKLKACNSKPDFARLLGIDPVFMTRVIYIRNTDNLYSQFTIKKKNGTDRIISAPDSELKEIQSKLSDLLQDCLNNLRENLKEDNYFSHGFERNRSIITNAEKHKSKKWVLNIDLCNFFDEFNFGRVRGYFLKNNNFSLSAEISTLIAKIACHQDKLPQGSPCSPVITNLILVSLDRRLSNLCNNAGCTYTRYADDITISTNKKEFPKKIVKSQDERFITLNNKFLKEIISSGFKINQNKLRLLDKKIRQEVTGLTVNRFVNVDRKYAKMARAMAHSLFKKGEYTLIDKKTRNIRTGTINELNGMLSFIDFVDKYNNRLPHAIKPSHNKREKVYSDFLYYSTFWANPKPTILTEGKTDITYLRVALDALSENYPNLIGNKKMGNKAVRDYGIKFFKNTSKTKYLLNLDGGTQHLKEFIVAFEKKTGAFKEIVNQKPVIVILDNDSGSGGAKGIFDTLIGKAFPNITLTKDELRNQKWTWVTKNLYIIFTPLNGLKDSSMEDLFHSSVLQKTLGGKVFNRTNNKCKDNEYGKEFFATGVVLKQRKTIDFSKFNYIFESISEIIDHNNSKKINQS</sequence>
<accession>A0AAN5RZ82</accession>
<dbReference type="GO" id="GO:0003964">
    <property type="term" value="F:RNA-directed DNA polymerase activity"/>
    <property type="evidence" value="ECO:0007669"/>
    <property type="project" value="UniProtKB-KW"/>
</dbReference>
<dbReference type="InterPro" id="IPR053543">
    <property type="entry name" value="Bacterial_RT"/>
</dbReference>
<comment type="caution">
    <text evidence="11">The sequence shown here is derived from an EMBL/GenBank/DDBJ whole genome shotgun (WGS) entry which is preliminary data.</text>
</comment>
<dbReference type="PROSITE" id="PS50878">
    <property type="entry name" value="RT_POL"/>
    <property type="match status" value="1"/>
</dbReference>
<evidence type="ECO:0000313" key="12">
    <source>
        <dbReference type="Proteomes" id="UP000865968"/>
    </source>
</evidence>
<dbReference type="CDD" id="cd03487">
    <property type="entry name" value="RT_Bac_retron_II"/>
    <property type="match status" value="1"/>
</dbReference>
<proteinExistence type="inferred from homology"/>
<keyword evidence="6 11" id="KW-0695">RNA-directed DNA polymerase</keyword>
<gene>
    <name evidence="11" type="ORF">I8608_001193</name>
</gene>
<name>A0AAN5RZ82_MORMO</name>
<protein>
    <recommendedName>
        <fullName evidence="1">RNA-directed DNA polymerase</fullName>
        <ecNumber evidence="1">2.7.7.49</ecNumber>
    </recommendedName>
</protein>
<comment type="similarity">
    <text evidence="8">Belongs to the bacterial reverse transcriptase family.</text>
</comment>
<dbReference type="EMBL" id="DACSWI010000002">
    <property type="protein sequence ID" value="HAT3808374.1"/>
    <property type="molecule type" value="Genomic_DNA"/>
</dbReference>
<dbReference type="PANTHER" id="PTHR34047:SF7">
    <property type="entry name" value="RNA-DIRECTED DNA POLYMERASE"/>
    <property type="match status" value="1"/>
</dbReference>
<dbReference type="SUPFAM" id="SSF56672">
    <property type="entry name" value="DNA/RNA polymerases"/>
    <property type="match status" value="1"/>
</dbReference>
<dbReference type="GO" id="GO:0046872">
    <property type="term" value="F:metal ion binding"/>
    <property type="evidence" value="ECO:0007669"/>
    <property type="project" value="UniProtKB-KW"/>
</dbReference>
<dbReference type="InterPro" id="IPR051083">
    <property type="entry name" value="GrpII_Intron_Splice-Mob/Def"/>
</dbReference>
<evidence type="ECO:0000256" key="2">
    <source>
        <dbReference type="ARBA" id="ARBA00022679"/>
    </source>
</evidence>
<keyword evidence="4" id="KW-0479">Metal-binding</keyword>
<organism evidence="11 12">
    <name type="scientific">Morganella morganii</name>
    <name type="common">Proteus morganii</name>
    <dbReference type="NCBI Taxonomy" id="582"/>
    <lineage>
        <taxon>Bacteria</taxon>
        <taxon>Pseudomonadati</taxon>
        <taxon>Pseudomonadota</taxon>
        <taxon>Gammaproteobacteria</taxon>
        <taxon>Enterobacterales</taxon>
        <taxon>Morganellaceae</taxon>
        <taxon>Morganella</taxon>
    </lineage>
</organism>
<evidence type="ECO:0000256" key="7">
    <source>
        <dbReference type="ARBA" id="ARBA00023118"/>
    </source>
</evidence>
<evidence type="ECO:0000313" key="11">
    <source>
        <dbReference type="EMBL" id="HAT3808374.1"/>
    </source>
</evidence>
<dbReference type="AlphaFoldDB" id="A0AAN5RZ82"/>
<evidence type="ECO:0000256" key="6">
    <source>
        <dbReference type="ARBA" id="ARBA00022918"/>
    </source>
</evidence>
<dbReference type="PRINTS" id="PR00866">
    <property type="entry name" value="RNADNAPOLMS"/>
</dbReference>
<comment type="catalytic activity">
    <reaction evidence="9">
        <text>DNA(n) + a 2'-deoxyribonucleoside 5'-triphosphate = DNA(n+1) + diphosphate</text>
        <dbReference type="Rhea" id="RHEA:22508"/>
        <dbReference type="Rhea" id="RHEA-COMP:17339"/>
        <dbReference type="Rhea" id="RHEA-COMP:17340"/>
        <dbReference type="ChEBI" id="CHEBI:33019"/>
        <dbReference type="ChEBI" id="CHEBI:61560"/>
        <dbReference type="ChEBI" id="CHEBI:173112"/>
        <dbReference type="EC" id="2.7.7.49"/>
    </reaction>
</comment>